<feature type="binding site" evidence="2">
    <location>
        <position position="68"/>
    </location>
    <ligand>
        <name>Fe cation</name>
        <dbReference type="ChEBI" id="CHEBI:24875"/>
    </ligand>
</feature>
<gene>
    <name evidence="6" type="ORF">BJP34_24665</name>
</gene>
<comment type="similarity">
    <text evidence="1 3">Belongs to the pirin family.</text>
</comment>
<dbReference type="Pfam" id="PF02678">
    <property type="entry name" value="Pirin"/>
    <property type="match status" value="1"/>
</dbReference>
<evidence type="ECO:0000313" key="6">
    <source>
        <dbReference type="EMBL" id="AOX02205.1"/>
    </source>
</evidence>
<keyword evidence="6" id="KW-0560">Oxidoreductase</keyword>
<feature type="binding site" evidence="2">
    <location>
        <position position="112"/>
    </location>
    <ligand>
        <name>Fe cation</name>
        <dbReference type="ChEBI" id="CHEBI:24875"/>
    </ligand>
</feature>
<evidence type="ECO:0000256" key="3">
    <source>
        <dbReference type="RuleBase" id="RU003457"/>
    </source>
</evidence>
<dbReference type="SUPFAM" id="SSF51182">
    <property type="entry name" value="RmlC-like cupins"/>
    <property type="match status" value="1"/>
</dbReference>
<dbReference type="InterPro" id="IPR014710">
    <property type="entry name" value="RmlC-like_jellyroll"/>
</dbReference>
<dbReference type="InterPro" id="IPR003829">
    <property type="entry name" value="Pirin_N_dom"/>
</dbReference>
<dbReference type="InterPro" id="IPR012093">
    <property type="entry name" value="Pirin"/>
</dbReference>
<organism evidence="6 7">
    <name type="scientific">Moorena producens PAL-8-15-08-1</name>
    <dbReference type="NCBI Taxonomy" id="1458985"/>
    <lineage>
        <taxon>Bacteria</taxon>
        <taxon>Bacillati</taxon>
        <taxon>Cyanobacteriota</taxon>
        <taxon>Cyanophyceae</taxon>
        <taxon>Coleofasciculales</taxon>
        <taxon>Coleofasciculaceae</taxon>
        <taxon>Moorena</taxon>
    </lineage>
</organism>
<reference evidence="7" key="1">
    <citation type="submission" date="2016-10" db="EMBL/GenBank/DDBJ databases">
        <title>Comparative genomics uncovers the prolific and rare metabolic potential of the cyanobacterial genus Moorea.</title>
        <authorList>
            <person name="Leao T."/>
            <person name="Castelao G."/>
            <person name="Korobeynikov A."/>
            <person name="Monroe E.A."/>
            <person name="Podell S."/>
            <person name="Glukhov E."/>
            <person name="Allen E."/>
            <person name="Gerwick W.H."/>
            <person name="Gerwick L."/>
        </authorList>
    </citation>
    <scope>NUCLEOTIDE SEQUENCE [LARGE SCALE GENOMIC DNA]</scope>
    <source>
        <strain evidence="7">PAL-8-15-08-1</strain>
    </source>
</reference>
<evidence type="ECO:0000259" key="5">
    <source>
        <dbReference type="Pfam" id="PF17954"/>
    </source>
</evidence>
<dbReference type="AlphaFoldDB" id="A0A1D8TXC9"/>
<feature type="domain" description="Pirin N-terminal" evidence="4">
    <location>
        <begin position="17"/>
        <end position="128"/>
    </location>
</feature>
<sequence>MTGTTNNQKVIKIRKSSERGHAHYGWLDSYHTFSFANYYDPAHMGFRQLRVINQDRIEGGTGFGTHFHRDMEIISYVLEGALEHKDTLGNTTVIRPGEVQRMSAGKGIAHSEYNYSATDIAHFFQIWILPNQTGLRPSYEQKFYAPEEKQNQLRLVASEDGRDGSVSIHQDVNLYGTNLDAGASVITHANQDRHIWVQVARGQVKLDNYLLQAGDGAAIYQAESVMLVGQEQAEVLLFDLA</sequence>
<keyword evidence="2" id="KW-0479">Metal-binding</keyword>
<evidence type="ECO:0000313" key="7">
    <source>
        <dbReference type="Proteomes" id="UP000177870"/>
    </source>
</evidence>
<dbReference type="CDD" id="cd20311">
    <property type="entry name" value="cupin_Yhhw_C"/>
    <property type="match status" value="1"/>
</dbReference>
<dbReference type="InterPro" id="IPR041602">
    <property type="entry name" value="Quercetinase_C"/>
</dbReference>
<comment type="cofactor">
    <cofactor evidence="2">
        <name>Fe cation</name>
        <dbReference type="ChEBI" id="CHEBI:24875"/>
    </cofactor>
    <text evidence="2">Binds 1 Fe cation per subunit.</text>
</comment>
<dbReference type="GO" id="GO:0046872">
    <property type="term" value="F:metal ion binding"/>
    <property type="evidence" value="ECO:0007669"/>
    <property type="project" value="UniProtKB-KW"/>
</dbReference>
<evidence type="ECO:0000256" key="2">
    <source>
        <dbReference type="PIRSR" id="PIRSR006232-1"/>
    </source>
</evidence>
<dbReference type="Proteomes" id="UP000177870">
    <property type="component" value="Chromosome"/>
</dbReference>
<dbReference type="PIRSF" id="PIRSF006232">
    <property type="entry name" value="Pirin"/>
    <property type="match status" value="1"/>
</dbReference>
<name>A0A1D8TXC9_9CYAN</name>
<keyword evidence="6" id="KW-0223">Dioxygenase</keyword>
<dbReference type="RefSeq" id="WP_070394626.1">
    <property type="nucleotide sequence ID" value="NZ_CP017599.1"/>
</dbReference>
<dbReference type="OrthoDB" id="321327at2"/>
<dbReference type="KEGG" id="mpro:BJP34_24665"/>
<dbReference type="CDD" id="cd02910">
    <property type="entry name" value="cupin_Yhhw_N"/>
    <property type="match status" value="1"/>
</dbReference>
<feature type="binding site" evidence="2">
    <location>
        <position position="66"/>
    </location>
    <ligand>
        <name>Fe cation</name>
        <dbReference type="ChEBI" id="CHEBI:24875"/>
    </ligand>
</feature>
<dbReference type="STRING" id="1458985.BJP34_24665"/>
<accession>A0A1D8TXC9</accession>
<dbReference type="InterPro" id="IPR011051">
    <property type="entry name" value="RmlC_Cupin_sf"/>
</dbReference>
<evidence type="ECO:0000256" key="1">
    <source>
        <dbReference type="ARBA" id="ARBA00008416"/>
    </source>
</evidence>
<protein>
    <submittedName>
        <fullName evidence="6">Quercetin 2,3-dioxygenase</fullName>
    </submittedName>
</protein>
<dbReference type="GO" id="GO:0051213">
    <property type="term" value="F:dioxygenase activity"/>
    <property type="evidence" value="ECO:0007669"/>
    <property type="project" value="UniProtKB-KW"/>
</dbReference>
<dbReference type="PANTHER" id="PTHR43212:SF3">
    <property type="entry name" value="QUERCETIN 2,3-DIOXYGENASE"/>
    <property type="match status" value="1"/>
</dbReference>
<feature type="domain" description="Quercetin 2,3-dioxygenase C-terminal cupin" evidence="5">
    <location>
        <begin position="155"/>
        <end position="240"/>
    </location>
</feature>
<evidence type="ECO:0000259" key="4">
    <source>
        <dbReference type="Pfam" id="PF02678"/>
    </source>
</evidence>
<dbReference type="PANTHER" id="PTHR43212">
    <property type="entry name" value="QUERCETIN 2,3-DIOXYGENASE"/>
    <property type="match status" value="1"/>
</dbReference>
<dbReference type="EMBL" id="CP017599">
    <property type="protein sequence ID" value="AOX02205.1"/>
    <property type="molecule type" value="Genomic_DNA"/>
</dbReference>
<keyword evidence="2" id="KW-0408">Iron</keyword>
<feature type="binding site" evidence="2">
    <location>
        <position position="110"/>
    </location>
    <ligand>
        <name>Fe cation</name>
        <dbReference type="ChEBI" id="CHEBI:24875"/>
    </ligand>
</feature>
<proteinExistence type="inferred from homology"/>
<dbReference type="Gene3D" id="2.60.120.10">
    <property type="entry name" value="Jelly Rolls"/>
    <property type="match status" value="2"/>
</dbReference>
<dbReference type="Pfam" id="PF17954">
    <property type="entry name" value="Pirin_C_2"/>
    <property type="match status" value="1"/>
</dbReference>